<dbReference type="EnsemblMetazoa" id="AATE003562-RA">
    <property type="protein sequence ID" value="AATE003562-PA.1"/>
    <property type="gene ID" value="AATE003562"/>
</dbReference>
<protein>
    <submittedName>
        <fullName evidence="2">Uncharacterized protein</fullName>
    </submittedName>
</protein>
<dbReference type="VEuPathDB" id="VectorBase:AATE003562"/>
<feature type="region of interest" description="Disordered" evidence="1">
    <location>
        <begin position="1"/>
        <end position="58"/>
    </location>
</feature>
<feature type="compositionally biased region" description="Low complexity" evidence="1">
    <location>
        <begin position="36"/>
        <end position="50"/>
    </location>
</feature>
<feature type="compositionally biased region" description="Polar residues" evidence="1">
    <location>
        <begin position="26"/>
        <end position="35"/>
    </location>
</feature>
<dbReference type="AlphaFoldDB" id="A0A182IQI0"/>
<name>A0A182IQI0_ANOAO</name>
<evidence type="ECO:0000256" key="1">
    <source>
        <dbReference type="SAM" id="MobiDB-lite"/>
    </source>
</evidence>
<organism evidence="2">
    <name type="scientific">Anopheles atroparvus</name>
    <name type="common">European mosquito</name>
    <dbReference type="NCBI Taxonomy" id="41427"/>
    <lineage>
        <taxon>Eukaryota</taxon>
        <taxon>Metazoa</taxon>
        <taxon>Ecdysozoa</taxon>
        <taxon>Arthropoda</taxon>
        <taxon>Hexapoda</taxon>
        <taxon>Insecta</taxon>
        <taxon>Pterygota</taxon>
        <taxon>Neoptera</taxon>
        <taxon>Endopterygota</taxon>
        <taxon>Diptera</taxon>
        <taxon>Nematocera</taxon>
        <taxon>Culicoidea</taxon>
        <taxon>Culicidae</taxon>
        <taxon>Anophelinae</taxon>
        <taxon>Anopheles</taxon>
    </lineage>
</organism>
<sequence length="105" mass="10795">MSSSYRMMVNGAGAGGGGSGNSSGSITRQRQRLTNSSSTGSSTATTTTSGPFPVERAGSREFAISRSCQCGTDGFCSNYTTPRHEAPSHSLDAGVLYTTVSVTEQ</sequence>
<proteinExistence type="predicted"/>
<reference evidence="2" key="1">
    <citation type="submission" date="2022-08" db="UniProtKB">
        <authorList>
            <consortium name="EnsemblMetazoa"/>
        </authorList>
    </citation>
    <scope>IDENTIFICATION</scope>
    <source>
        <strain evidence="2">EBRO</strain>
    </source>
</reference>
<feature type="compositionally biased region" description="Gly residues" evidence="1">
    <location>
        <begin position="12"/>
        <end position="21"/>
    </location>
</feature>
<evidence type="ECO:0000313" key="2">
    <source>
        <dbReference type="EnsemblMetazoa" id="AATE003562-PA.1"/>
    </source>
</evidence>
<accession>A0A182IQI0</accession>